<dbReference type="RefSeq" id="WP_251914451.1">
    <property type="nucleotide sequence ID" value="NZ_JAMRXG010000009.1"/>
</dbReference>
<feature type="transmembrane region" description="Helical" evidence="2">
    <location>
        <begin position="281"/>
        <end position="302"/>
    </location>
</feature>
<evidence type="ECO:0000313" key="3">
    <source>
        <dbReference type="EMBL" id="MCM6776142.1"/>
    </source>
</evidence>
<dbReference type="Proteomes" id="UP001139157">
    <property type="component" value="Unassembled WGS sequence"/>
</dbReference>
<name>A0A9X2E8A2_9NOCA</name>
<evidence type="ECO:0000256" key="2">
    <source>
        <dbReference type="SAM" id="Phobius"/>
    </source>
</evidence>
<comment type="caution">
    <text evidence="3">The sequence shown here is derived from an EMBL/GenBank/DDBJ whole genome shotgun (WGS) entry which is preliminary data.</text>
</comment>
<sequence length="470" mass="49158">MSTVEVALTDARLWARGATTHWDGPPSIVPTSDHTGFVAGEPLRPRYPAVSVVRFAAADRIAFGPAAPTITDALATVFTAVLAELRLPGPCERLTVVTPTEWGDRRRHRVAAAARRVAAEVAVEPLALRAAALSASTGQQQRIAVLELAPLTTTVSLVGRSGQQTWIEACEHEPTVGAADVSEGHGIDAVAAVVARLLAGRPPTYLVALSISDAAALETLREAITRRCGFPVDVRAVTGAELLRGAPRATPAPRRLPPPAARAGALREHPGPGRPRRGRGLLVLVGATALALLVAAGVAVMAPRDRAEPSAAPTTTAVPPSPTAASPSASAAPVADDLGRVRLRIPPGWRVTGHSGDRIDLAPNDGVRQRITVTQNPLRPGTTPEDLAAALTAQLRQRPAGTFGPLRPDTSVGRPALAYEEYPADGTTVRWRVIADSATQASIGCQSAPDLWAAFARTCDQFVRDLELTP</sequence>
<evidence type="ECO:0000313" key="4">
    <source>
        <dbReference type="Proteomes" id="UP001139157"/>
    </source>
</evidence>
<keyword evidence="2" id="KW-0472">Membrane</keyword>
<dbReference type="InterPro" id="IPR023840">
    <property type="entry name" value="T7SS_Rv3446c"/>
</dbReference>
<evidence type="ECO:0000256" key="1">
    <source>
        <dbReference type="SAM" id="MobiDB-lite"/>
    </source>
</evidence>
<gene>
    <name evidence="3" type="ORF">NDR86_21900</name>
</gene>
<organism evidence="3 4">
    <name type="scientific">Nocardia pulmonis</name>
    <dbReference type="NCBI Taxonomy" id="2951408"/>
    <lineage>
        <taxon>Bacteria</taxon>
        <taxon>Bacillati</taxon>
        <taxon>Actinomycetota</taxon>
        <taxon>Actinomycetes</taxon>
        <taxon>Mycobacteriales</taxon>
        <taxon>Nocardiaceae</taxon>
        <taxon>Nocardia</taxon>
    </lineage>
</organism>
<dbReference type="EMBL" id="JAMRXG010000009">
    <property type="protein sequence ID" value="MCM6776142.1"/>
    <property type="molecule type" value="Genomic_DNA"/>
</dbReference>
<keyword evidence="4" id="KW-1185">Reference proteome</keyword>
<feature type="region of interest" description="Disordered" evidence="1">
    <location>
        <begin position="245"/>
        <end position="277"/>
    </location>
</feature>
<dbReference type="NCBIfam" id="TIGR03931">
    <property type="entry name" value="T7SS_Rv3446c"/>
    <property type="match status" value="1"/>
</dbReference>
<accession>A0A9X2E8A2</accession>
<proteinExistence type="predicted"/>
<keyword evidence="2" id="KW-0812">Transmembrane</keyword>
<keyword evidence="2" id="KW-1133">Transmembrane helix</keyword>
<dbReference type="AlphaFoldDB" id="A0A9X2E8A2"/>
<feature type="region of interest" description="Disordered" evidence="1">
    <location>
        <begin position="307"/>
        <end position="334"/>
    </location>
</feature>
<reference evidence="3" key="1">
    <citation type="submission" date="2022-06" db="EMBL/GenBank/DDBJ databases">
        <title>Novel species in genus nocardia.</title>
        <authorList>
            <person name="Li F."/>
        </authorList>
    </citation>
    <scope>NUCLEOTIDE SEQUENCE</scope>
    <source>
        <strain evidence="3">CDC141</strain>
    </source>
</reference>
<feature type="compositionally biased region" description="Low complexity" evidence="1">
    <location>
        <begin position="309"/>
        <end position="334"/>
    </location>
</feature>
<protein>
    <submittedName>
        <fullName evidence="3">Type VII secretion-associated protein</fullName>
    </submittedName>
</protein>